<dbReference type="Proteomes" id="UP000886251">
    <property type="component" value="Unassembled WGS sequence"/>
</dbReference>
<feature type="chain" id="PRO_5032652026" evidence="1">
    <location>
        <begin position="23"/>
        <end position="232"/>
    </location>
</feature>
<organism evidence="2">
    <name type="scientific">Sedimenticola thiotaurini</name>
    <dbReference type="NCBI Taxonomy" id="1543721"/>
    <lineage>
        <taxon>Bacteria</taxon>
        <taxon>Pseudomonadati</taxon>
        <taxon>Pseudomonadota</taxon>
        <taxon>Gammaproteobacteria</taxon>
        <taxon>Chromatiales</taxon>
        <taxon>Sedimenticolaceae</taxon>
        <taxon>Sedimenticola</taxon>
    </lineage>
</organism>
<comment type="caution">
    <text evidence="2">The sequence shown here is derived from an EMBL/GenBank/DDBJ whole genome shotgun (WGS) entry which is preliminary data.</text>
</comment>
<keyword evidence="1" id="KW-0732">Signal</keyword>
<proteinExistence type="predicted"/>
<sequence length="232" mass="25551">MNRSITPLILWSFLLLSVDASGQTTTNRYGRMAESMLDMMDAFASAYQKRQGSAPGNPSRNWGGSAPWSQSMQQMGPWGGGMPWGQSMNPWSLYNPMANPMGNVNPFGMTTPGSMPWPQMPGSAPANPFWGNTYQAPPAGGGTLPPPARSPLDGRWQGRSGEILEVRDGRFRIYQDADSYREGVIDRVDDSHLSMRDPASGVSRDYEYAVNEGRLVLRDDAGNLLLYRQINP</sequence>
<dbReference type="EMBL" id="DRKP01000033">
    <property type="protein sequence ID" value="HEB95323.1"/>
    <property type="molecule type" value="Genomic_DNA"/>
</dbReference>
<evidence type="ECO:0000313" key="2">
    <source>
        <dbReference type="EMBL" id="HEB95323.1"/>
    </source>
</evidence>
<feature type="signal peptide" evidence="1">
    <location>
        <begin position="1"/>
        <end position="22"/>
    </location>
</feature>
<reference evidence="2" key="1">
    <citation type="journal article" date="2020" name="mSystems">
        <title>Genome- and Community-Level Interaction Insights into Carbon Utilization and Element Cycling Functions of Hydrothermarchaeota in Hydrothermal Sediment.</title>
        <authorList>
            <person name="Zhou Z."/>
            <person name="Liu Y."/>
            <person name="Xu W."/>
            <person name="Pan J."/>
            <person name="Luo Z.H."/>
            <person name="Li M."/>
        </authorList>
    </citation>
    <scope>NUCLEOTIDE SEQUENCE [LARGE SCALE GENOMIC DNA]</scope>
    <source>
        <strain evidence="2">HyVt-443</strain>
    </source>
</reference>
<protein>
    <submittedName>
        <fullName evidence="2">Uncharacterized protein</fullName>
    </submittedName>
</protein>
<evidence type="ECO:0000256" key="1">
    <source>
        <dbReference type="SAM" id="SignalP"/>
    </source>
</evidence>
<dbReference type="AlphaFoldDB" id="A0A831RKZ4"/>
<accession>A0A831RKZ4</accession>
<gene>
    <name evidence="2" type="ORF">ENI96_02690</name>
</gene>
<name>A0A831RKZ4_9GAMM</name>